<feature type="transmembrane region" description="Helical" evidence="1">
    <location>
        <begin position="28"/>
        <end position="47"/>
    </location>
</feature>
<keyword evidence="1" id="KW-1133">Transmembrane helix</keyword>
<dbReference type="PANTHER" id="PTHR34351:SF2">
    <property type="entry name" value="DUF58 DOMAIN-CONTAINING PROTEIN"/>
    <property type="match status" value="1"/>
</dbReference>
<dbReference type="InterPro" id="IPR002881">
    <property type="entry name" value="DUF58"/>
</dbReference>
<protein>
    <recommendedName>
        <fullName evidence="2">DUF58 domain-containing protein</fullName>
    </recommendedName>
</protein>
<proteinExistence type="predicted"/>
<dbReference type="PANTHER" id="PTHR34351">
    <property type="entry name" value="SLR1927 PROTEIN-RELATED"/>
    <property type="match status" value="1"/>
</dbReference>
<dbReference type="Proteomes" id="UP000616608">
    <property type="component" value="Unassembled WGS sequence"/>
</dbReference>
<evidence type="ECO:0000259" key="2">
    <source>
        <dbReference type="Pfam" id="PF01882"/>
    </source>
</evidence>
<evidence type="ECO:0000256" key="1">
    <source>
        <dbReference type="SAM" id="Phobius"/>
    </source>
</evidence>
<dbReference type="EMBL" id="BMJT01000010">
    <property type="protein sequence ID" value="GGG30747.1"/>
    <property type="molecule type" value="Genomic_DNA"/>
</dbReference>
<feature type="domain" description="DUF58" evidence="2">
    <location>
        <begin position="198"/>
        <end position="302"/>
    </location>
</feature>
<sequence length="374" mass="42992">MKRKLLQISVLIIIIFCFTMFQGGFVSWFILFSVSPFLLYALVVLLWRDRIVSVEREITPMQVTAGDDMDVYVYVRRKTFFPFAYMTLHEQMNNKNVGMYRENHSATVKIGGFSRNFMWHYTLKDLPRGEYRYMTTTLQGSDFLGFATNRFSSNQTETILVYPKMEAIIFQPIQATYESGIANTPRSAVKDATMAVGVRDYEQGDRLSWIHWKSFAKSQELRTKEFEERQSEAVSIVLDTRYSIGFEQTVSLAASLAKTFFEAQGELAFSTVSNPSELIRVHYQQHFDHVMRQLAIVQPADYGDVRASNAKGFATTIFITPHLTKEDLQAFSRFHSQVICLVIGEPGKAMHMANVKVHYVTGSFNQVLREVSRQ</sequence>
<organism evidence="3 4">
    <name type="scientific">Lysinibacillus alkalisoli</name>
    <dbReference type="NCBI Taxonomy" id="1911548"/>
    <lineage>
        <taxon>Bacteria</taxon>
        <taxon>Bacillati</taxon>
        <taxon>Bacillota</taxon>
        <taxon>Bacilli</taxon>
        <taxon>Bacillales</taxon>
        <taxon>Bacillaceae</taxon>
        <taxon>Lysinibacillus</taxon>
    </lineage>
</organism>
<keyword evidence="4" id="KW-1185">Reference proteome</keyword>
<gene>
    <name evidence="3" type="ORF">GCM10007425_26690</name>
</gene>
<evidence type="ECO:0000313" key="3">
    <source>
        <dbReference type="EMBL" id="GGG30747.1"/>
    </source>
</evidence>
<dbReference type="Pfam" id="PF01882">
    <property type="entry name" value="DUF58"/>
    <property type="match status" value="1"/>
</dbReference>
<dbReference type="AlphaFoldDB" id="A0A917G9D7"/>
<keyword evidence="1" id="KW-0472">Membrane</keyword>
<name>A0A917G9D7_9BACI</name>
<comment type="caution">
    <text evidence="3">The sequence shown here is derived from an EMBL/GenBank/DDBJ whole genome shotgun (WGS) entry which is preliminary data.</text>
</comment>
<feature type="transmembrane region" description="Helical" evidence="1">
    <location>
        <begin position="5"/>
        <end position="22"/>
    </location>
</feature>
<accession>A0A917G9D7</accession>
<reference evidence="3" key="1">
    <citation type="journal article" date="2014" name="Int. J. Syst. Evol. Microbiol.">
        <title>Complete genome sequence of Corynebacterium casei LMG S-19264T (=DSM 44701T), isolated from a smear-ripened cheese.</title>
        <authorList>
            <consortium name="US DOE Joint Genome Institute (JGI-PGF)"/>
            <person name="Walter F."/>
            <person name="Albersmeier A."/>
            <person name="Kalinowski J."/>
            <person name="Ruckert C."/>
        </authorList>
    </citation>
    <scope>NUCLEOTIDE SEQUENCE</scope>
    <source>
        <strain evidence="3">CGMCC 1.15760</strain>
    </source>
</reference>
<evidence type="ECO:0000313" key="4">
    <source>
        <dbReference type="Proteomes" id="UP000616608"/>
    </source>
</evidence>
<reference evidence="3" key="2">
    <citation type="submission" date="2020-09" db="EMBL/GenBank/DDBJ databases">
        <authorList>
            <person name="Sun Q."/>
            <person name="Zhou Y."/>
        </authorList>
    </citation>
    <scope>NUCLEOTIDE SEQUENCE</scope>
    <source>
        <strain evidence="3">CGMCC 1.15760</strain>
    </source>
</reference>
<dbReference type="RefSeq" id="WP_188615568.1">
    <property type="nucleotide sequence ID" value="NZ_BMJT01000010.1"/>
</dbReference>
<keyword evidence="1" id="KW-0812">Transmembrane</keyword>